<dbReference type="InterPro" id="IPR011990">
    <property type="entry name" value="TPR-like_helical_dom_sf"/>
</dbReference>
<organism evidence="2 3">
    <name type="scientific">Stieleria varia</name>
    <dbReference type="NCBI Taxonomy" id="2528005"/>
    <lineage>
        <taxon>Bacteria</taxon>
        <taxon>Pseudomonadati</taxon>
        <taxon>Planctomycetota</taxon>
        <taxon>Planctomycetia</taxon>
        <taxon>Pirellulales</taxon>
        <taxon>Pirellulaceae</taxon>
        <taxon>Stieleria</taxon>
    </lineage>
</organism>
<feature type="compositionally biased region" description="Basic and acidic residues" evidence="1">
    <location>
        <begin position="59"/>
        <end position="80"/>
    </location>
</feature>
<accession>A0A5C6ATB0</accession>
<evidence type="ECO:0000313" key="2">
    <source>
        <dbReference type="EMBL" id="TWU02306.1"/>
    </source>
</evidence>
<proteinExistence type="predicted"/>
<keyword evidence="3" id="KW-1185">Reference proteome</keyword>
<dbReference type="Gene3D" id="1.25.40.10">
    <property type="entry name" value="Tetratricopeptide repeat domain"/>
    <property type="match status" value="2"/>
</dbReference>
<dbReference type="SUPFAM" id="SSF48452">
    <property type="entry name" value="TPR-like"/>
    <property type="match status" value="1"/>
</dbReference>
<evidence type="ECO:0000313" key="3">
    <source>
        <dbReference type="Proteomes" id="UP000320176"/>
    </source>
</evidence>
<sequence length="308" mass="34359">MHSSDANDAQRPSQASPSQASRSQDSLVASADSGGSHPKGNESLSPVDGGRWRPVSPDELLRKKPTNDDDRNAEVDRPKVTLQRRQELEQHLKSSPTDVKAFLELAGIYRSEQRPLEAKRLLTQAAQIFPDNETVKWELEEAILARSLQQLREVSDLVSRLKSADAERELDRSRSDWACRRIDVCRARLQRDPSLVHLHIALAEALYDAGIFEDAFERAGEVLDNDELSPTAHLLRGRCLLATGKDLQAMSELRAATMRRSVPSPARIRLIGAKLLCETAKRLGLDLTLKQYQQQLAKAENDSKKSDG</sequence>
<evidence type="ECO:0008006" key="4">
    <source>
        <dbReference type="Google" id="ProtNLM"/>
    </source>
</evidence>
<dbReference type="AlphaFoldDB" id="A0A5C6ATB0"/>
<feature type="region of interest" description="Disordered" evidence="1">
    <location>
        <begin position="1"/>
        <end position="80"/>
    </location>
</feature>
<protein>
    <recommendedName>
        <fullName evidence="4">Tetratricopeptide repeat protein</fullName>
    </recommendedName>
</protein>
<comment type="caution">
    <text evidence="2">The sequence shown here is derived from an EMBL/GenBank/DDBJ whole genome shotgun (WGS) entry which is preliminary data.</text>
</comment>
<gene>
    <name evidence="2" type="ORF">Pla52n_33560</name>
</gene>
<dbReference type="EMBL" id="SJPN01000004">
    <property type="protein sequence ID" value="TWU02306.1"/>
    <property type="molecule type" value="Genomic_DNA"/>
</dbReference>
<dbReference type="RefSeq" id="WP_342190203.1">
    <property type="nucleotide sequence ID" value="NZ_CP151726.1"/>
</dbReference>
<name>A0A5C6ATB0_9BACT</name>
<reference evidence="2 3" key="1">
    <citation type="submission" date="2019-02" db="EMBL/GenBank/DDBJ databases">
        <title>Deep-cultivation of Planctomycetes and their phenomic and genomic characterization uncovers novel biology.</title>
        <authorList>
            <person name="Wiegand S."/>
            <person name="Jogler M."/>
            <person name="Boedeker C."/>
            <person name="Pinto D."/>
            <person name="Vollmers J."/>
            <person name="Rivas-Marin E."/>
            <person name="Kohn T."/>
            <person name="Peeters S.H."/>
            <person name="Heuer A."/>
            <person name="Rast P."/>
            <person name="Oberbeckmann S."/>
            <person name="Bunk B."/>
            <person name="Jeske O."/>
            <person name="Meyerdierks A."/>
            <person name="Storesund J.E."/>
            <person name="Kallscheuer N."/>
            <person name="Luecker S."/>
            <person name="Lage O.M."/>
            <person name="Pohl T."/>
            <person name="Merkel B.J."/>
            <person name="Hornburger P."/>
            <person name="Mueller R.-W."/>
            <person name="Bruemmer F."/>
            <person name="Labrenz M."/>
            <person name="Spormann A.M."/>
            <person name="Op Den Camp H."/>
            <person name="Overmann J."/>
            <person name="Amann R."/>
            <person name="Jetten M.S.M."/>
            <person name="Mascher T."/>
            <person name="Medema M.H."/>
            <person name="Devos D.P."/>
            <person name="Kaster A.-K."/>
            <person name="Ovreas L."/>
            <person name="Rohde M."/>
            <person name="Galperin M.Y."/>
            <person name="Jogler C."/>
        </authorList>
    </citation>
    <scope>NUCLEOTIDE SEQUENCE [LARGE SCALE GENOMIC DNA]</scope>
    <source>
        <strain evidence="2 3">Pla52n</strain>
    </source>
</reference>
<dbReference type="Proteomes" id="UP000320176">
    <property type="component" value="Unassembled WGS sequence"/>
</dbReference>
<evidence type="ECO:0000256" key="1">
    <source>
        <dbReference type="SAM" id="MobiDB-lite"/>
    </source>
</evidence>
<feature type="compositionally biased region" description="Low complexity" evidence="1">
    <location>
        <begin position="9"/>
        <end position="26"/>
    </location>
</feature>